<dbReference type="InterPro" id="IPR027417">
    <property type="entry name" value="P-loop_NTPase"/>
</dbReference>
<accession>G4TQS4</accession>
<dbReference type="Proteomes" id="UP000007148">
    <property type="component" value="Unassembled WGS sequence"/>
</dbReference>
<dbReference type="AlphaFoldDB" id="G4TQS4"/>
<comment type="caution">
    <text evidence="4">The sequence shown here is derived from an EMBL/GenBank/DDBJ whole genome shotgun (WGS) entry which is preliminary data.</text>
</comment>
<feature type="compositionally biased region" description="Basic residues" evidence="2">
    <location>
        <begin position="1"/>
        <end position="10"/>
    </location>
</feature>
<keyword evidence="1" id="KW-0677">Repeat</keyword>
<organism evidence="4 5">
    <name type="scientific">Serendipita indica (strain DSM 11827)</name>
    <name type="common">Root endophyte fungus</name>
    <name type="synonym">Piriformospora indica</name>
    <dbReference type="NCBI Taxonomy" id="1109443"/>
    <lineage>
        <taxon>Eukaryota</taxon>
        <taxon>Fungi</taxon>
        <taxon>Dikarya</taxon>
        <taxon>Basidiomycota</taxon>
        <taxon>Agaricomycotina</taxon>
        <taxon>Agaricomycetes</taxon>
        <taxon>Sebacinales</taxon>
        <taxon>Serendipitaceae</taxon>
        <taxon>Serendipita</taxon>
    </lineage>
</organism>
<evidence type="ECO:0000259" key="3">
    <source>
        <dbReference type="Pfam" id="PF24883"/>
    </source>
</evidence>
<dbReference type="InterPro" id="IPR056884">
    <property type="entry name" value="NPHP3-like_N"/>
</dbReference>
<feature type="region of interest" description="Disordered" evidence="2">
    <location>
        <begin position="1"/>
        <end position="29"/>
    </location>
</feature>
<sequence>MQRLKAKGKQKATTPNTSRPGTPANDTDLAYQRTRDGFIESLKIVKAATEATSFLGPLKAVCEISIQFLEATRAVNENTKGFTVLRESVSVHIRILDEGYTQFEGARRDQMPDALKDFDDAFKDYVTTLKSILSRMDELRQDRAHGVKGLLRKIADAKVETGIITDYKQEIMQATRVFEDITKLCQIQLEAEVWKMARLGPEKPRPMGTQHKTCLQGTRVPILTEIREWRLNPNVEKRIFWLCDIGGSGKSTVALTLCKEWDSIQEIVVGRFFFSKNARQTSETDDFCSIVAEDIGAQDGFILEQIKSRKAEDPHLFIRGIRHQFTKLIEEPLRLANTTIVLVIDAVDECNKEMRRELLNLLVEKVSSMANLKLLITSRPETDIIAILQGKAIVRGMHFKMHGKEDQSNLDDITAYVNRHLFRLLTMSQRQQLVQRSNGLFIWITTAHLELQQAQGPDAVRATLESLLNRGEGGDINQVYAGIIRRLQREKSYGIIHKVMGIILGLFEPVSTEALAKITDIAHSQLQLILASIQSVFRIDKVVEFLHPTFREYLVSSHNLDRPFDSATLQSDLAISILGVFQEDLKEDICGICQPDEPYPDNAHVLDLDGRLEQVWRASPALSYSVRYWGYHTGPFITEECVIKVLHTFLVTRVLYLIELLSLMGQIHLIQNFEEVRQHLENQGLGAFEAEVSSPNVLHTN</sequence>
<dbReference type="EMBL" id="CAFZ01000243">
    <property type="protein sequence ID" value="CCA73665.1"/>
    <property type="molecule type" value="Genomic_DNA"/>
</dbReference>
<dbReference type="SUPFAM" id="SSF52540">
    <property type="entry name" value="P-loop containing nucleoside triphosphate hydrolases"/>
    <property type="match status" value="1"/>
</dbReference>
<dbReference type="eggNOG" id="KOG0266">
    <property type="taxonomic scope" value="Eukaryota"/>
</dbReference>
<keyword evidence="5" id="KW-1185">Reference proteome</keyword>
<dbReference type="Pfam" id="PF24883">
    <property type="entry name" value="NPHP3_N"/>
    <property type="match status" value="1"/>
</dbReference>
<dbReference type="PANTHER" id="PTHR10039">
    <property type="entry name" value="AMELOGENIN"/>
    <property type="match status" value="1"/>
</dbReference>
<name>G4TQS4_SERID</name>
<evidence type="ECO:0000313" key="5">
    <source>
        <dbReference type="Proteomes" id="UP000007148"/>
    </source>
</evidence>
<dbReference type="OrthoDB" id="3040368at2759"/>
<proteinExistence type="predicted"/>
<gene>
    <name evidence="4" type="ORF">PIIN_07618</name>
</gene>
<dbReference type="InParanoid" id="G4TQS4"/>
<dbReference type="HOGENOM" id="CLU_000288_6_5_1"/>
<evidence type="ECO:0000256" key="2">
    <source>
        <dbReference type="SAM" id="MobiDB-lite"/>
    </source>
</evidence>
<reference evidence="4 5" key="1">
    <citation type="journal article" date="2011" name="PLoS Pathog.">
        <title>Endophytic Life Strategies Decoded by Genome and Transcriptome Analyses of the Mutualistic Root Symbiont Piriformospora indica.</title>
        <authorList>
            <person name="Zuccaro A."/>
            <person name="Lahrmann U."/>
            <person name="Guldener U."/>
            <person name="Langen G."/>
            <person name="Pfiffi S."/>
            <person name="Biedenkopf D."/>
            <person name="Wong P."/>
            <person name="Samans B."/>
            <person name="Grimm C."/>
            <person name="Basiewicz M."/>
            <person name="Murat C."/>
            <person name="Martin F."/>
            <person name="Kogel K.H."/>
        </authorList>
    </citation>
    <scope>NUCLEOTIDE SEQUENCE [LARGE SCALE GENOMIC DNA]</scope>
    <source>
        <strain evidence="4 5">DSM 11827</strain>
    </source>
</reference>
<dbReference type="Gene3D" id="3.40.50.300">
    <property type="entry name" value="P-loop containing nucleotide triphosphate hydrolases"/>
    <property type="match status" value="1"/>
</dbReference>
<feature type="compositionally biased region" description="Polar residues" evidence="2">
    <location>
        <begin position="11"/>
        <end position="20"/>
    </location>
</feature>
<evidence type="ECO:0000256" key="1">
    <source>
        <dbReference type="ARBA" id="ARBA00022737"/>
    </source>
</evidence>
<evidence type="ECO:0000313" key="4">
    <source>
        <dbReference type="EMBL" id="CCA73665.1"/>
    </source>
</evidence>
<dbReference type="STRING" id="1109443.G4TQS4"/>
<feature type="domain" description="Nephrocystin 3-like N-terminal" evidence="3">
    <location>
        <begin position="225"/>
        <end position="379"/>
    </location>
</feature>
<dbReference type="PANTHER" id="PTHR10039:SF17">
    <property type="entry name" value="FUNGAL STAND N-TERMINAL GOODBYE DOMAIN-CONTAINING PROTEIN-RELATED"/>
    <property type="match status" value="1"/>
</dbReference>
<protein>
    <submittedName>
        <fullName evidence="4">Related to NACHT and WD40 domain protein-Penicillium marneffei</fullName>
    </submittedName>
</protein>